<gene>
    <name evidence="2" type="ORF">NCTC12413_01740</name>
    <name evidence="1" type="ORF">SAR03_17100</name>
</gene>
<dbReference type="AlphaFoldDB" id="A0A380CHP9"/>
<proteinExistence type="predicted"/>
<keyword evidence="4" id="KW-1185">Reference proteome</keyword>
<protein>
    <submittedName>
        <fullName evidence="2">Uncharacterized protein</fullName>
    </submittedName>
</protein>
<evidence type="ECO:0000313" key="4">
    <source>
        <dbReference type="Proteomes" id="UP000321598"/>
    </source>
</evidence>
<name>A0A380CHP9_9STAP</name>
<dbReference type="EMBL" id="UGZE01000001">
    <property type="protein sequence ID" value="SUJ20758.1"/>
    <property type="molecule type" value="Genomic_DNA"/>
</dbReference>
<dbReference type="Proteomes" id="UP000254956">
    <property type="component" value="Unassembled WGS sequence"/>
</dbReference>
<sequence length="51" mass="6143">MKDKLQKSLNKYVENGKLEQGLHKVNDQVRKRKGKDFSKYIDKIMKKLQHK</sequence>
<organism evidence="2 3">
    <name type="scientific">Staphylococcus arlettae</name>
    <dbReference type="NCBI Taxonomy" id="29378"/>
    <lineage>
        <taxon>Bacteria</taxon>
        <taxon>Bacillati</taxon>
        <taxon>Bacillota</taxon>
        <taxon>Bacilli</taxon>
        <taxon>Bacillales</taxon>
        <taxon>Staphylococcaceae</taxon>
        <taxon>Staphylococcus</taxon>
    </lineage>
</organism>
<dbReference type="Proteomes" id="UP000321598">
    <property type="component" value="Unassembled WGS sequence"/>
</dbReference>
<reference evidence="2 3" key="1">
    <citation type="submission" date="2018-06" db="EMBL/GenBank/DDBJ databases">
        <authorList>
            <consortium name="Pathogen Informatics"/>
            <person name="Doyle S."/>
        </authorList>
    </citation>
    <scope>NUCLEOTIDE SEQUENCE [LARGE SCALE GENOMIC DNA]</scope>
    <source>
        <strain evidence="2 3">NCTC12413</strain>
    </source>
</reference>
<reference evidence="1 4" key="2">
    <citation type="submission" date="2019-07" db="EMBL/GenBank/DDBJ databases">
        <title>Whole genome shotgun sequence of Staphylococcus arlettae NBRC 109765.</title>
        <authorList>
            <person name="Hosoyama A."/>
            <person name="Uohara A."/>
            <person name="Ohji S."/>
            <person name="Ichikawa N."/>
        </authorList>
    </citation>
    <scope>NUCLEOTIDE SEQUENCE [LARGE SCALE GENOMIC DNA]</scope>
    <source>
        <strain evidence="1 4">NBRC 109765</strain>
    </source>
</reference>
<dbReference type="EMBL" id="BKAV01000019">
    <property type="protein sequence ID" value="GEQ00673.1"/>
    <property type="molecule type" value="Genomic_DNA"/>
</dbReference>
<evidence type="ECO:0000313" key="2">
    <source>
        <dbReference type="EMBL" id="SUJ20758.1"/>
    </source>
</evidence>
<dbReference type="RefSeq" id="WP_021458935.1">
    <property type="nucleotide sequence ID" value="NZ_BKAV01000019.1"/>
</dbReference>
<evidence type="ECO:0000313" key="3">
    <source>
        <dbReference type="Proteomes" id="UP000254956"/>
    </source>
</evidence>
<accession>A0A380CHP9</accession>
<evidence type="ECO:0000313" key="1">
    <source>
        <dbReference type="EMBL" id="GEQ00673.1"/>
    </source>
</evidence>